<name>A0ACB5RGX2_9CLOT</name>
<proteinExistence type="predicted"/>
<organism evidence="1 2">
    <name type="scientific">Inconstantimicrobium mannanitabidum</name>
    <dbReference type="NCBI Taxonomy" id="1604901"/>
    <lineage>
        <taxon>Bacteria</taxon>
        <taxon>Bacillati</taxon>
        <taxon>Bacillota</taxon>
        <taxon>Clostridia</taxon>
        <taxon>Eubacteriales</taxon>
        <taxon>Clostridiaceae</taxon>
        <taxon>Inconstantimicrobium</taxon>
    </lineage>
</organism>
<protein>
    <submittedName>
        <fullName evidence="1">Transcriptional regulator</fullName>
    </submittedName>
</protein>
<gene>
    <name evidence="1" type="ORF">rsdtw13_35880</name>
</gene>
<evidence type="ECO:0000313" key="2">
    <source>
        <dbReference type="Proteomes" id="UP001058074"/>
    </source>
</evidence>
<dbReference type="Proteomes" id="UP001058074">
    <property type="component" value="Unassembled WGS sequence"/>
</dbReference>
<keyword evidence="2" id="KW-1185">Reference proteome</keyword>
<dbReference type="EMBL" id="BROD01000001">
    <property type="protein sequence ID" value="GKX68330.1"/>
    <property type="molecule type" value="Genomic_DNA"/>
</dbReference>
<comment type="caution">
    <text evidence="1">The sequence shown here is derived from an EMBL/GenBank/DDBJ whole genome shotgun (WGS) entry which is preliminary data.</text>
</comment>
<evidence type="ECO:0000313" key="1">
    <source>
        <dbReference type="EMBL" id="GKX68330.1"/>
    </source>
</evidence>
<reference evidence="1" key="1">
    <citation type="journal article" date="2025" name="Int. J. Syst. Evol. Microbiol.">
        <title>Inconstantimicrobium mannanitabidum sp. nov., a novel member of the family Clostridiaceae isolated from anoxic soil under the treatment of reductive soil disinfestation.</title>
        <authorList>
            <person name="Ueki A."/>
            <person name="Tonouchi A."/>
            <person name="Honma S."/>
            <person name="Kaku N."/>
            <person name="Ueki K."/>
        </authorList>
    </citation>
    <scope>NUCLEOTIDE SEQUENCE</scope>
    <source>
        <strain evidence="1">TW13</strain>
    </source>
</reference>
<accession>A0ACB5RGX2</accession>
<sequence>MQVSVKIDETIDEIQVEIHTKEINEEVNSILDKLYEKNVTLKGTYDNKVHLLNASKIYEIYSENKKIIARQKEKLFMLKYTLYELEELLKSENFIRISNSAIVNISYIESFQAMHNGLLCINFNDNTKEYVSRRYLKKIKEKLSF</sequence>